<organism evidence="1 2">
    <name type="scientific">Pseudochrobactrum asaccharolyticum</name>
    <dbReference type="NCBI Taxonomy" id="354351"/>
    <lineage>
        <taxon>Bacteria</taxon>
        <taxon>Pseudomonadati</taxon>
        <taxon>Pseudomonadota</taxon>
        <taxon>Alphaproteobacteria</taxon>
        <taxon>Hyphomicrobiales</taxon>
        <taxon>Brucellaceae</taxon>
        <taxon>Pseudochrobactrum</taxon>
    </lineage>
</organism>
<name>A0A366E0J3_9HYPH</name>
<protein>
    <submittedName>
        <fullName evidence="1">Uncharacterized protein</fullName>
    </submittedName>
</protein>
<reference evidence="1 2" key="1">
    <citation type="submission" date="2018-06" db="EMBL/GenBank/DDBJ databases">
        <title>Genomic Encyclopedia of Type Strains, Phase IV (KMG-IV): sequencing the most valuable type-strain genomes for metagenomic binning, comparative biology and taxonomic classification.</title>
        <authorList>
            <person name="Goeker M."/>
        </authorList>
    </citation>
    <scope>NUCLEOTIDE SEQUENCE [LARGE SCALE GENOMIC DNA]</scope>
    <source>
        <strain evidence="1 2">DSM 25619</strain>
    </source>
</reference>
<keyword evidence="2" id="KW-1185">Reference proteome</keyword>
<dbReference type="AlphaFoldDB" id="A0A366E0J3"/>
<evidence type="ECO:0000313" key="2">
    <source>
        <dbReference type="Proteomes" id="UP000252893"/>
    </source>
</evidence>
<dbReference type="Proteomes" id="UP000252893">
    <property type="component" value="Unassembled WGS sequence"/>
</dbReference>
<accession>A0A366E0J3</accession>
<gene>
    <name evidence="1" type="ORF">DFR47_104330</name>
</gene>
<dbReference type="EMBL" id="QNRH01000004">
    <property type="protein sequence ID" value="RBO94968.1"/>
    <property type="molecule type" value="Genomic_DNA"/>
</dbReference>
<sequence length="90" mass="9917">MISICENPAVLNPVKNLPRSQREALKAIASYKRQNRITSGCWLIGSQRFEDKTIRNLMAAELVRESRAGLQLTVGGQLARDKLIGGNHGS</sequence>
<comment type="caution">
    <text evidence="1">The sequence shown here is derived from an EMBL/GenBank/DDBJ whole genome shotgun (WGS) entry which is preliminary data.</text>
</comment>
<evidence type="ECO:0000313" key="1">
    <source>
        <dbReference type="EMBL" id="RBO94968.1"/>
    </source>
</evidence>
<proteinExistence type="predicted"/>